<comment type="caution">
    <text evidence="3">The sequence shown here is derived from an EMBL/GenBank/DDBJ whole genome shotgun (WGS) entry which is preliminary data.</text>
</comment>
<protein>
    <recommendedName>
        <fullName evidence="5">Tetratricopeptide repeat protein</fullName>
    </recommendedName>
</protein>
<dbReference type="Gene3D" id="1.25.40.10">
    <property type="entry name" value="Tetratricopeptide repeat domain"/>
    <property type="match status" value="1"/>
</dbReference>
<sequence>MKQVAWISIIPQLAILFLIGLIWYLCGAENPVFPTAATYLGLGFMLRNIVAKDHRRGMQLVKKPAYMEAIPFFESSYQYFTANAWVDKYRYLTLLSSSGMCYREMALCNIAFCYSQIGEGQKARAYYQRVLEVYPNNGLAQTALRMMESVEKQAE</sequence>
<feature type="repeat" description="TPR" evidence="1">
    <location>
        <begin position="104"/>
        <end position="137"/>
    </location>
</feature>
<dbReference type="InterPro" id="IPR019734">
    <property type="entry name" value="TPR_rpt"/>
</dbReference>
<evidence type="ECO:0000256" key="2">
    <source>
        <dbReference type="SAM" id="Phobius"/>
    </source>
</evidence>
<evidence type="ECO:0000313" key="3">
    <source>
        <dbReference type="EMBL" id="GAA4052600.1"/>
    </source>
</evidence>
<feature type="transmembrane region" description="Helical" evidence="2">
    <location>
        <begin position="31"/>
        <end position="50"/>
    </location>
</feature>
<reference evidence="4" key="1">
    <citation type="journal article" date="2019" name="Int. J. Syst. Evol. Microbiol.">
        <title>The Global Catalogue of Microorganisms (GCM) 10K type strain sequencing project: providing services to taxonomists for standard genome sequencing and annotation.</title>
        <authorList>
            <consortium name="The Broad Institute Genomics Platform"/>
            <consortium name="The Broad Institute Genome Sequencing Center for Infectious Disease"/>
            <person name="Wu L."/>
            <person name="Ma J."/>
        </authorList>
    </citation>
    <scope>NUCLEOTIDE SEQUENCE [LARGE SCALE GENOMIC DNA]</scope>
    <source>
        <strain evidence="4">JCM 17225</strain>
    </source>
</reference>
<dbReference type="EMBL" id="BAABDK010000033">
    <property type="protein sequence ID" value="GAA4052600.1"/>
    <property type="molecule type" value="Genomic_DNA"/>
</dbReference>
<evidence type="ECO:0008006" key="5">
    <source>
        <dbReference type="Google" id="ProtNLM"/>
    </source>
</evidence>
<keyword evidence="2" id="KW-0472">Membrane</keyword>
<name>A0ABP7UTY0_9BACT</name>
<keyword evidence="4" id="KW-1185">Reference proteome</keyword>
<organism evidence="3 4">
    <name type="scientific">Hymenobacter glaciei</name>
    <dbReference type="NCBI Taxonomy" id="877209"/>
    <lineage>
        <taxon>Bacteria</taxon>
        <taxon>Pseudomonadati</taxon>
        <taxon>Bacteroidota</taxon>
        <taxon>Cytophagia</taxon>
        <taxon>Cytophagales</taxon>
        <taxon>Hymenobacteraceae</taxon>
        <taxon>Hymenobacter</taxon>
    </lineage>
</organism>
<proteinExistence type="predicted"/>
<keyword evidence="2" id="KW-1133">Transmembrane helix</keyword>
<dbReference type="SMART" id="SM00028">
    <property type="entry name" value="TPR"/>
    <property type="match status" value="1"/>
</dbReference>
<gene>
    <name evidence="3" type="ORF">GCM10022409_44360</name>
</gene>
<keyword evidence="2" id="KW-0812">Transmembrane</keyword>
<keyword evidence="1" id="KW-0802">TPR repeat</keyword>
<evidence type="ECO:0000313" key="4">
    <source>
        <dbReference type="Proteomes" id="UP001501469"/>
    </source>
</evidence>
<feature type="transmembrane region" description="Helical" evidence="2">
    <location>
        <begin position="5"/>
        <end position="25"/>
    </location>
</feature>
<accession>A0ABP7UTY0</accession>
<dbReference type="SUPFAM" id="SSF48452">
    <property type="entry name" value="TPR-like"/>
    <property type="match status" value="1"/>
</dbReference>
<dbReference type="InterPro" id="IPR011990">
    <property type="entry name" value="TPR-like_helical_dom_sf"/>
</dbReference>
<dbReference type="Proteomes" id="UP001501469">
    <property type="component" value="Unassembled WGS sequence"/>
</dbReference>
<dbReference type="PROSITE" id="PS50005">
    <property type="entry name" value="TPR"/>
    <property type="match status" value="1"/>
</dbReference>
<evidence type="ECO:0000256" key="1">
    <source>
        <dbReference type="PROSITE-ProRule" id="PRU00339"/>
    </source>
</evidence>
<dbReference type="Pfam" id="PF00515">
    <property type="entry name" value="TPR_1"/>
    <property type="match status" value="1"/>
</dbReference>